<dbReference type="EMBL" id="LQBM01000004">
    <property type="protein sequence ID" value="KUG57784.1"/>
    <property type="molecule type" value="Genomic_DNA"/>
</dbReference>
<dbReference type="Pfam" id="PF03354">
    <property type="entry name" value="TerL_ATPase"/>
    <property type="match status" value="1"/>
</dbReference>
<dbReference type="Gene3D" id="3.40.50.300">
    <property type="entry name" value="P-loop containing nucleotide triphosphate hydrolases"/>
    <property type="match status" value="1"/>
</dbReference>
<protein>
    <recommendedName>
        <fullName evidence="1">Terminase large subunit-like ATPase domain-containing protein</fullName>
    </recommendedName>
</protein>
<evidence type="ECO:0000313" key="2">
    <source>
        <dbReference type="EMBL" id="KUG57784.1"/>
    </source>
</evidence>
<evidence type="ECO:0000259" key="1">
    <source>
        <dbReference type="Pfam" id="PF03354"/>
    </source>
</evidence>
<evidence type="ECO:0000313" key="3">
    <source>
        <dbReference type="Proteomes" id="UP000054023"/>
    </source>
</evidence>
<dbReference type="PANTHER" id="PTHR41287">
    <property type="match status" value="1"/>
</dbReference>
<organism evidence="2 3">
    <name type="scientific">Nesterenkonia jeotgali</name>
    <dbReference type="NCBI Taxonomy" id="317018"/>
    <lineage>
        <taxon>Bacteria</taxon>
        <taxon>Bacillati</taxon>
        <taxon>Actinomycetota</taxon>
        <taxon>Actinomycetes</taxon>
        <taxon>Micrococcales</taxon>
        <taxon>Micrococcaceae</taxon>
        <taxon>Nesterenkonia</taxon>
    </lineage>
</organism>
<dbReference type="InterPro" id="IPR046461">
    <property type="entry name" value="TerL_ATPase"/>
</dbReference>
<dbReference type="PANTHER" id="PTHR41287:SF1">
    <property type="entry name" value="PROTEIN YMFN"/>
    <property type="match status" value="1"/>
</dbReference>
<dbReference type="RefSeq" id="WP_058889018.1">
    <property type="nucleotide sequence ID" value="NZ_LQBM01000004.1"/>
</dbReference>
<keyword evidence="3" id="KW-1185">Reference proteome</keyword>
<dbReference type="InterPro" id="IPR027417">
    <property type="entry name" value="P-loop_NTPase"/>
</dbReference>
<dbReference type="AlphaFoldDB" id="A0A0W8ICZ6"/>
<dbReference type="STRING" id="317018.AVL63_04475"/>
<dbReference type="OrthoDB" id="3188010at2"/>
<feature type="domain" description="Terminase large subunit-like ATPase" evidence="1">
    <location>
        <begin position="101"/>
        <end position="247"/>
    </location>
</feature>
<proteinExistence type="predicted"/>
<dbReference type="InterPro" id="IPR005021">
    <property type="entry name" value="Terminase_largesu-like"/>
</dbReference>
<comment type="caution">
    <text evidence="2">The sequence shown here is derived from an EMBL/GenBank/DDBJ whole genome shotgun (WGS) entry which is preliminary data.</text>
</comment>
<accession>A0A0W8ICZ6</accession>
<reference evidence="3" key="1">
    <citation type="submission" date="2015-12" db="EMBL/GenBank/DDBJ databases">
        <authorList>
            <person name="Nair G.R."/>
            <person name="Kaur G."/>
            <person name="Mayilraj S."/>
        </authorList>
    </citation>
    <scope>NUCLEOTIDE SEQUENCE [LARGE SCALE GENOMIC DNA]</scope>
    <source>
        <strain evidence="3">CD08_7</strain>
    </source>
</reference>
<sequence length="591" mass="66242">MAQADSHKKARARQRLLNSPLRTWKKQELKALKGCTEARLHTPPLRHLDEQTSLGYDVIEFASEVCGIKLLPWQEWLLIHALELAEPWTVDTIHERGLQDQIFRFRKVIVLVARQNGKTTLGVVLALYCMFVLRVPELLGVAQDLDVAEEVLQEVQDIIEVTDELDEITKPMARSSGKKAVQVEKDYGGSRYKVKAANRKAGRGLTADIIFFDELREQQTWDAWGAVTKTTNARASSLVWCMSNAGDLSSVVLRYLRLKAHERLGDPDGVLAELDAENADALLPATSADMDLDDLDDLEDLLEEQDVDDEDAKLIASAEELSEDLDLVGFFEWSTPKTFDLLDPEGWRYANPSLGYTGLNGLTLASEGTNEPEATFGTENLCQWVESMMKGPFPEQTWEAGWWTREKYPDEDVPKIIGPAKACLDIPLSRNRVYISLAGMNDRGRVQIELVAARHGIDWAYEWLREAVDKGLIDEITGQSNGSQATGFLQEAERKKLPVTKWEGPDLSMGTSGFYDAIVGDEIDHFRQPAVDMAAQRAVMKFIAGGAMLIDRIKSPIDVSPLMTFAGAHWLLTRKEDKQTSMYESEGLTWL</sequence>
<name>A0A0W8ICZ6_9MICC</name>
<dbReference type="Proteomes" id="UP000054023">
    <property type="component" value="Unassembled WGS sequence"/>
</dbReference>
<gene>
    <name evidence="2" type="ORF">AVL63_04475</name>
</gene>